<accession>A0A0W1A9E0</accession>
<dbReference type="PATRIC" id="fig|45076.6.peg.2020"/>
<evidence type="ECO:0000313" key="2">
    <source>
        <dbReference type="EMBL" id="KTD77975.1"/>
    </source>
</evidence>
<dbReference type="Proteomes" id="UP000054662">
    <property type="component" value="Unassembled WGS sequence"/>
</dbReference>
<dbReference type="OrthoDB" id="9782335at2"/>
<keyword evidence="3" id="KW-1185">Reference proteome</keyword>
<dbReference type="InterPro" id="IPR050765">
    <property type="entry name" value="Riboflavin_Biosynth_HTPR"/>
</dbReference>
<proteinExistence type="predicted"/>
<protein>
    <submittedName>
        <fullName evidence="2">Dihydrofolate reductase</fullName>
    </submittedName>
</protein>
<name>A0A0W1A9E0_9GAMM</name>
<reference evidence="2 3" key="1">
    <citation type="submission" date="2015-11" db="EMBL/GenBank/DDBJ databases">
        <title>Genomic analysis of 38 Legionella species identifies large and diverse effector repertoires.</title>
        <authorList>
            <person name="Burstein D."/>
            <person name="Amaro F."/>
            <person name="Zusman T."/>
            <person name="Lifshitz Z."/>
            <person name="Cohen O."/>
            <person name="Gilbert J.A."/>
            <person name="Pupko T."/>
            <person name="Shuman H.A."/>
            <person name="Segal G."/>
        </authorList>
    </citation>
    <scope>NUCLEOTIDE SEQUENCE [LARGE SCALE GENOMIC DNA]</scope>
    <source>
        <strain evidence="2 3">ATCC 49508</strain>
    </source>
</reference>
<dbReference type="SUPFAM" id="SSF53597">
    <property type="entry name" value="Dihydrofolate reductase-like"/>
    <property type="match status" value="1"/>
</dbReference>
<organism evidence="2 3">
    <name type="scientific">Legionella worsleiensis</name>
    <dbReference type="NCBI Taxonomy" id="45076"/>
    <lineage>
        <taxon>Bacteria</taxon>
        <taxon>Pseudomonadati</taxon>
        <taxon>Pseudomonadota</taxon>
        <taxon>Gammaproteobacteria</taxon>
        <taxon>Legionellales</taxon>
        <taxon>Legionellaceae</taxon>
        <taxon>Legionella</taxon>
    </lineage>
</organism>
<dbReference type="InterPro" id="IPR024072">
    <property type="entry name" value="DHFR-like_dom_sf"/>
</dbReference>
<dbReference type="Pfam" id="PF01872">
    <property type="entry name" value="RibD_C"/>
    <property type="match status" value="1"/>
</dbReference>
<evidence type="ECO:0000313" key="3">
    <source>
        <dbReference type="Proteomes" id="UP000054662"/>
    </source>
</evidence>
<sequence>MQHPKCSVFIATSLDGYIARDDGAIDWLMKSHELVPEGEDCGYKQFIATVDTLIMGRSSYEKIRTFAEWPYGILPVIVMSSQAVHIPDDLSSHVSVTRKNPQELIEQLSNQGVKHVYIDGGVTIQGFLAQKLVDEITITYIPVLLGSGRSLFGSIKEDINLQLLETKTFGNNLVQVKYRVNK</sequence>
<dbReference type="STRING" id="45076.Lwor_1857"/>
<dbReference type="PANTHER" id="PTHR38011">
    <property type="entry name" value="DIHYDROFOLATE REDUCTASE FAMILY PROTEIN (AFU_ORTHOLOGUE AFUA_8G06820)"/>
    <property type="match status" value="1"/>
</dbReference>
<dbReference type="GO" id="GO:0008703">
    <property type="term" value="F:5-amino-6-(5-phosphoribosylamino)uracil reductase activity"/>
    <property type="evidence" value="ECO:0007669"/>
    <property type="project" value="InterPro"/>
</dbReference>
<comment type="caution">
    <text evidence="2">The sequence shown here is derived from an EMBL/GenBank/DDBJ whole genome shotgun (WGS) entry which is preliminary data.</text>
</comment>
<dbReference type="EMBL" id="LNZC01000022">
    <property type="protein sequence ID" value="KTD77975.1"/>
    <property type="molecule type" value="Genomic_DNA"/>
</dbReference>
<feature type="domain" description="Bacterial bifunctional deaminase-reductase C-terminal" evidence="1">
    <location>
        <begin position="5"/>
        <end position="174"/>
    </location>
</feature>
<evidence type="ECO:0000259" key="1">
    <source>
        <dbReference type="Pfam" id="PF01872"/>
    </source>
</evidence>
<dbReference type="PANTHER" id="PTHR38011:SF11">
    <property type="entry name" value="2,5-DIAMINO-6-RIBOSYLAMINO-4(3H)-PYRIMIDINONE 5'-PHOSPHATE REDUCTASE"/>
    <property type="match status" value="1"/>
</dbReference>
<dbReference type="InterPro" id="IPR002734">
    <property type="entry name" value="RibDG_C"/>
</dbReference>
<gene>
    <name evidence="2" type="ORF">Lwor_1857</name>
</gene>
<dbReference type="Gene3D" id="3.40.430.10">
    <property type="entry name" value="Dihydrofolate Reductase, subunit A"/>
    <property type="match status" value="1"/>
</dbReference>
<dbReference type="AlphaFoldDB" id="A0A0W1A9E0"/>
<dbReference type="RefSeq" id="WP_058493638.1">
    <property type="nucleotide sequence ID" value="NZ_CBCRUR010000015.1"/>
</dbReference>
<dbReference type="GO" id="GO:0009231">
    <property type="term" value="P:riboflavin biosynthetic process"/>
    <property type="evidence" value="ECO:0007669"/>
    <property type="project" value="InterPro"/>
</dbReference>